<evidence type="ECO:0000313" key="3">
    <source>
        <dbReference type="Proteomes" id="UP001211907"/>
    </source>
</evidence>
<evidence type="ECO:0000256" key="1">
    <source>
        <dbReference type="SAM" id="MobiDB-lite"/>
    </source>
</evidence>
<sequence length="228" mass="25192">MAIAKSANIGRIANAGRRVASSSFDIWPDSEVNNVITSMLADKTLILCIGLYVWYSLRLEPGAFGRMICFATYGAFGHAEDAMRRATGKVLSDGSTLTITIETSAPATGQSQGQASRYRLVSRSPPPLSSNARESQSHTSRQRSRSRSPVRPESGYIHPSRAAGTSSSSQSQREAQTGRLDRDYRRDDREDNYGPIRDDRSRRDGERDDDRDRNLNPRGDFRGGFRGG</sequence>
<name>A0AAD5SPF4_9FUNG</name>
<accession>A0AAD5SPF4</accession>
<protein>
    <recommendedName>
        <fullName evidence="4">RRM domain-containing protein</fullName>
    </recommendedName>
</protein>
<gene>
    <name evidence="2" type="ORF">HK100_009696</name>
</gene>
<feature type="region of interest" description="Disordered" evidence="1">
    <location>
        <begin position="102"/>
        <end position="228"/>
    </location>
</feature>
<reference evidence="2" key="1">
    <citation type="submission" date="2020-05" db="EMBL/GenBank/DDBJ databases">
        <title>Phylogenomic resolution of chytrid fungi.</title>
        <authorList>
            <person name="Stajich J.E."/>
            <person name="Amses K."/>
            <person name="Simmons R."/>
            <person name="Seto K."/>
            <person name="Myers J."/>
            <person name="Bonds A."/>
            <person name="Quandt C.A."/>
            <person name="Barry K."/>
            <person name="Liu P."/>
            <person name="Grigoriev I."/>
            <person name="Longcore J.E."/>
            <person name="James T.Y."/>
        </authorList>
    </citation>
    <scope>NUCLEOTIDE SEQUENCE</scope>
    <source>
        <strain evidence="2">JEL0513</strain>
    </source>
</reference>
<organism evidence="2 3">
    <name type="scientific">Physocladia obscura</name>
    <dbReference type="NCBI Taxonomy" id="109957"/>
    <lineage>
        <taxon>Eukaryota</taxon>
        <taxon>Fungi</taxon>
        <taxon>Fungi incertae sedis</taxon>
        <taxon>Chytridiomycota</taxon>
        <taxon>Chytridiomycota incertae sedis</taxon>
        <taxon>Chytridiomycetes</taxon>
        <taxon>Chytridiales</taxon>
        <taxon>Chytriomycetaceae</taxon>
        <taxon>Physocladia</taxon>
    </lineage>
</organism>
<keyword evidence="3" id="KW-1185">Reference proteome</keyword>
<evidence type="ECO:0008006" key="4">
    <source>
        <dbReference type="Google" id="ProtNLM"/>
    </source>
</evidence>
<proteinExistence type="predicted"/>
<dbReference type="EMBL" id="JADGJH010005061">
    <property type="protein sequence ID" value="KAJ3082347.1"/>
    <property type="molecule type" value="Genomic_DNA"/>
</dbReference>
<feature type="compositionally biased region" description="Basic and acidic residues" evidence="1">
    <location>
        <begin position="179"/>
        <end position="228"/>
    </location>
</feature>
<feature type="compositionally biased region" description="Polar residues" evidence="1">
    <location>
        <begin position="102"/>
        <end position="115"/>
    </location>
</feature>
<feature type="non-terminal residue" evidence="2">
    <location>
        <position position="1"/>
    </location>
</feature>
<dbReference type="AlphaFoldDB" id="A0AAD5SPF4"/>
<feature type="compositionally biased region" description="Low complexity" evidence="1">
    <location>
        <begin position="116"/>
        <end position="139"/>
    </location>
</feature>
<dbReference type="Proteomes" id="UP001211907">
    <property type="component" value="Unassembled WGS sequence"/>
</dbReference>
<comment type="caution">
    <text evidence="2">The sequence shown here is derived from an EMBL/GenBank/DDBJ whole genome shotgun (WGS) entry which is preliminary data.</text>
</comment>
<evidence type="ECO:0000313" key="2">
    <source>
        <dbReference type="EMBL" id="KAJ3082347.1"/>
    </source>
</evidence>